<accession>A0A517SH77</accession>
<dbReference type="RefSeq" id="WP_145031304.1">
    <property type="nucleotide sequence ID" value="NZ_CP036271.1"/>
</dbReference>
<keyword evidence="5" id="KW-1185">Reference proteome</keyword>
<keyword evidence="2 4" id="KW-0560">Oxidoreductase</keyword>
<keyword evidence="1" id="KW-0285">Flavoprotein</keyword>
<dbReference type="AlphaFoldDB" id="A0A517SH77"/>
<evidence type="ECO:0000256" key="1">
    <source>
        <dbReference type="ARBA" id="ARBA00022630"/>
    </source>
</evidence>
<reference evidence="4 5" key="1">
    <citation type="submission" date="2019-02" db="EMBL/GenBank/DDBJ databases">
        <title>Deep-cultivation of Planctomycetes and their phenomic and genomic characterization uncovers novel biology.</title>
        <authorList>
            <person name="Wiegand S."/>
            <person name="Jogler M."/>
            <person name="Boedeker C."/>
            <person name="Pinto D."/>
            <person name="Vollmers J."/>
            <person name="Rivas-Marin E."/>
            <person name="Kohn T."/>
            <person name="Peeters S.H."/>
            <person name="Heuer A."/>
            <person name="Rast P."/>
            <person name="Oberbeckmann S."/>
            <person name="Bunk B."/>
            <person name="Jeske O."/>
            <person name="Meyerdierks A."/>
            <person name="Storesund J.E."/>
            <person name="Kallscheuer N."/>
            <person name="Luecker S."/>
            <person name="Lage O.M."/>
            <person name="Pohl T."/>
            <person name="Merkel B.J."/>
            <person name="Hornburger P."/>
            <person name="Mueller R.-W."/>
            <person name="Bruemmer F."/>
            <person name="Labrenz M."/>
            <person name="Spormann A.M."/>
            <person name="Op den Camp H."/>
            <person name="Overmann J."/>
            <person name="Amann R."/>
            <person name="Jetten M.S.M."/>
            <person name="Mascher T."/>
            <person name="Medema M.H."/>
            <person name="Devos D.P."/>
            <person name="Kaster A.-K."/>
            <person name="Ovreas L."/>
            <person name="Rohde M."/>
            <person name="Galperin M.Y."/>
            <person name="Jogler C."/>
        </authorList>
    </citation>
    <scope>NUCLEOTIDE SEQUENCE [LARGE SCALE GENOMIC DNA]</scope>
    <source>
        <strain evidence="4 5">Pan44</strain>
    </source>
</reference>
<evidence type="ECO:0000313" key="5">
    <source>
        <dbReference type="Proteomes" id="UP000315700"/>
    </source>
</evidence>
<sequence length="490" mass="54424">MAAVYPRVGGHKTVAAFQQHLASLGLKLPVAERPQSAAEGSVLAAPLELQGRVIGNRWCVHPMEGWDGETDGRPTEMMRRRWRNFGASGCKLIWGCEAFAIRPDGRANPRQLTHRPHDIEPLRELLHGLRQEHQASFGPSSTEDLIVGLQLTHSGRFCKPTRNDTFESRVAYRHPVLDARVGVTDDASVFRDDELPGLVEAYVAAAKTAEQVGFDFVDVKACHGYLMHEFLSGFTRPGEYGGDFEGRTRLLREVIGAIRSECPGLEIGVRLSLFDQPAFRPKPGEGDARKKGTGVPETCSVEHYPAFGARADNALKMDLTEPLALLKRLRDEHGVRLFNLTAGSPYYNPHIQRPAFYPPSDGYQPPEDPIVGCVRQIDAVRQIKQSLPDVVLVGTAYSYFQEYLPHVAEAVVKEGWVDSVGIGRLVLSDWTLPAKILRGEDYAADKKICRTFSDCTTAPRNGMISGCYPLDDYYKERPEFDLLKKVKAGK</sequence>
<evidence type="ECO:0000313" key="4">
    <source>
        <dbReference type="EMBL" id="QDT55476.1"/>
    </source>
</evidence>
<evidence type="ECO:0000256" key="2">
    <source>
        <dbReference type="ARBA" id="ARBA00023002"/>
    </source>
</evidence>
<dbReference type="GO" id="GO:0010181">
    <property type="term" value="F:FMN binding"/>
    <property type="evidence" value="ECO:0007669"/>
    <property type="project" value="InterPro"/>
</dbReference>
<proteinExistence type="predicted"/>
<organism evidence="4 5">
    <name type="scientific">Caulifigura coniformis</name>
    <dbReference type="NCBI Taxonomy" id="2527983"/>
    <lineage>
        <taxon>Bacteria</taxon>
        <taxon>Pseudomonadati</taxon>
        <taxon>Planctomycetota</taxon>
        <taxon>Planctomycetia</taxon>
        <taxon>Planctomycetales</taxon>
        <taxon>Planctomycetaceae</taxon>
        <taxon>Caulifigura</taxon>
    </lineage>
</organism>
<dbReference type="InterPro" id="IPR013785">
    <property type="entry name" value="Aldolase_TIM"/>
</dbReference>
<dbReference type="GO" id="GO:0003959">
    <property type="term" value="F:NADPH dehydrogenase activity"/>
    <property type="evidence" value="ECO:0007669"/>
    <property type="project" value="UniProtKB-EC"/>
</dbReference>
<dbReference type="PANTHER" id="PTHR43656">
    <property type="entry name" value="BINDING OXIDOREDUCTASE, PUTATIVE (AFU_ORTHOLOGUE AFUA_2G08260)-RELATED"/>
    <property type="match status" value="1"/>
</dbReference>
<evidence type="ECO:0000259" key="3">
    <source>
        <dbReference type="Pfam" id="PF00724"/>
    </source>
</evidence>
<protein>
    <submittedName>
        <fullName evidence="4">NADPH dehydrogenase</fullName>
        <ecNumber evidence="4">1.6.99.1</ecNumber>
    </submittedName>
</protein>
<dbReference type="InterPro" id="IPR001155">
    <property type="entry name" value="OxRdtase_FMN_N"/>
</dbReference>
<dbReference type="EMBL" id="CP036271">
    <property type="protein sequence ID" value="QDT55476.1"/>
    <property type="molecule type" value="Genomic_DNA"/>
</dbReference>
<dbReference type="Proteomes" id="UP000315700">
    <property type="component" value="Chromosome"/>
</dbReference>
<dbReference type="InParanoid" id="A0A517SH77"/>
<dbReference type="OrthoDB" id="9772736at2"/>
<dbReference type="SUPFAM" id="SSF51395">
    <property type="entry name" value="FMN-linked oxidoreductases"/>
    <property type="match status" value="1"/>
</dbReference>
<dbReference type="KEGG" id="ccos:Pan44_35190"/>
<dbReference type="EC" id="1.6.99.1" evidence="4"/>
<dbReference type="Gene3D" id="3.20.20.70">
    <property type="entry name" value="Aldolase class I"/>
    <property type="match status" value="1"/>
</dbReference>
<feature type="domain" description="NADH:flavin oxidoreductase/NADH oxidase N-terminal" evidence="3">
    <location>
        <begin position="45"/>
        <end position="276"/>
    </location>
</feature>
<gene>
    <name evidence="4" type="primary">namA_1</name>
    <name evidence="4" type="ORF">Pan44_35190</name>
</gene>
<dbReference type="Pfam" id="PF00724">
    <property type="entry name" value="Oxidored_FMN"/>
    <property type="match status" value="1"/>
</dbReference>
<dbReference type="PANTHER" id="PTHR43656:SF2">
    <property type="entry name" value="BINDING OXIDOREDUCTASE, PUTATIVE (AFU_ORTHOLOGUE AFUA_2G08260)-RELATED"/>
    <property type="match status" value="1"/>
</dbReference>
<name>A0A517SH77_9PLAN</name>
<dbReference type="InterPro" id="IPR051799">
    <property type="entry name" value="NADH_flavin_oxidoreductase"/>
</dbReference>